<dbReference type="Proteomes" id="UP000248925">
    <property type="component" value="Unassembled WGS sequence"/>
</dbReference>
<dbReference type="AlphaFoldDB" id="A0A2W4D0W4"/>
<keyword evidence="4" id="KW-0808">Transferase</keyword>
<proteinExistence type="inferred from homology"/>
<keyword evidence="4" id="KW-0489">Methyltransferase</keyword>
<protein>
    <recommendedName>
        <fullName evidence="2">Protein-L-isoaspartate O-methyltransferase</fullName>
    </recommendedName>
    <alternativeName>
        <fullName evidence="3">Protein L-isoaspartyl methyltransferase</fullName>
    </alternativeName>
</protein>
<evidence type="ECO:0000256" key="2">
    <source>
        <dbReference type="ARBA" id="ARBA00013346"/>
    </source>
</evidence>
<evidence type="ECO:0000256" key="1">
    <source>
        <dbReference type="ARBA" id="ARBA00005369"/>
    </source>
</evidence>
<evidence type="ECO:0000313" key="5">
    <source>
        <dbReference type="Proteomes" id="UP000248925"/>
    </source>
</evidence>
<dbReference type="InterPro" id="IPR000682">
    <property type="entry name" value="PCMT"/>
</dbReference>
<sequence length="257" mass="27148">MNLSGHSCDALKALAQATKTRSTTDNPLSHGAHDMMDFEAARVKMVENQIRTTDVTSHSVLNAFFAVPREAFVPEKLKALAYVDNDIEICPAEAGKAARFLMEASPLAKLLQLAAIGKQDAVLEVGAGTGYTSALLSLLAGSVVALECDEGLAANAKTTLAELGYGNITVTSGDLAKGHATGAPYDLIFINGSVEEVPASLLEQLRDNGRLVAVKGYGNSARATVFVREHGAFSENVFFNASVKPLPGFSKAKEFVF</sequence>
<evidence type="ECO:0000256" key="3">
    <source>
        <dbReference type="ARBA" id="ARBA00030757"/>
    </source>
</evidence>
<dbReference type="OrthoDB" id="9798496at2"/>
<comment type="caution">
    <text evidence="4">The sequence shown here is derived from an EMBL/GenBank/DDBJ whole genome shotgun (WGS) entry which is preliminary data.</text>
</comment>
<dbReference type="GO" id="GO:0005737">
    <property type="term" value="C:cytoplasm"/>
    <property type="evidence" value="ECO:0007669"/>
    <property type="project" value="TreeGrafter"/>
</dbReference>
<dbReference type="Gene3D" id="3.40.50.150">
    <property type="entry name" value="Vaccinia Virus protein VP39"/>
    <property type="match status" value="1"/>
</dbReference>
<dbReference type="InterPro" id="IPR029063">
    <property type="entry name" value="SAM-dependent_MTases_sf"/>
</dbReference>
<organism evidence="4 5">
    <name type="scientific">Rhizobium tubonense</name>
    <dbReference type="NCBI Taxonomy" id="484088"/>
    <lineage>
        <taxon>Bacteria</taxon>
        <taxon>Pseudomonadati</taxon>
        <taxon>Pseudomonadota</taxon>
        <taxon>Alphaproteobacteria</taxon>
        <taxon>Hyphomicrobiales</taxon>
        <taxon>Rhizobiaceae</taxon>
        <taxon>Rhizobium/Agrobacterium group</taxon>
        <taxon>Rhizobium</taxon>
    </lineage>
</organism>
<gene>
    <name evidence="4" type="ORF">CPY51_20500</name>
</gene>
<dbReference type="GO" id="GO:0004719">
    <property type="term" value="F:protein-L-isoaspartate (D-aspartate) O-methyltransferase activity"/>
    <property type="evidence" value="ECO:0007669"/>
    <property type="project" value="InterPro"/>
</dbReference>
<dbReference type="Pfam" id="PF01135">
    <property type="entry name" value="PCMT"/>
    <property type="match status" value="1"/>
</dbReference>
<dbReference type="GO" id="GO:0032259">
    <property type="term" value="P:methylation"/>
    <property type="evidence" value="ECO:0007669"/>
    <property type="project" value="UniProtKB-KW"/>
</dbReference>
<comment type="similarity">
    <text evidence="1">Belongs to the methyltransferase superfamily. L-isoaspartyl/D-aspartyl protein methyltransferase family.</text>
</comment>
<dbReference type="EMBL" id="PCDP01000040">
    <property type="protein sequence ID" value="PZM11164.1"/>
    <property type="molecule type" value="Genomic_DNA"/>
</dbReference>
<dbReference type="SUPFAM" id="SSF53335">
    <property type="entry name" value="S-adenosyl-L-methionine-dependent methyltransferases"/>
    <property type="match status" value="1"/>
</dbReference>
<dbReference type="CDD" id="cd02440">
    <property type="entry name" value="AdoMet_MTases"/>
    <property type="match status" value="1"/>
</dbReference>
<name>A0A2W4D0W4_9HYPH</name>
<dbReference type="PANTHER" id="PTHR11579:SF18">
    <property type="entry name" value="PROTEIN-L-ISOASPARTATE O-METHYLTRANSFERASE"/>
    <property type="match status" value="1"/>
</dbReference>
<reference evidence="4 5" key="1">
    <citation type="journal article" date="2018" name="Sci. Rep.">
        <title>Rhizobium tumorigenes sp. nov., a novel plant tumorigenic bacterium isolated from cane gall tumors on thornless blackberry.</title>
        <authorList>
            <person name="Kuzmanovi N."/>
            <person name="Smalla K."/>
            <person name="Gronow S."/>
            <person name="PuBawska J."/>
        </authorList>
    </citation>
    <scope>NUCLEOTIDE SEQUENCE [LARGE SCALE GENOMIC DNA]</scope>
    <source>
        <strain evidence="4 5">CCBAU 85046</strain>
    </source>
</reference>
<accession>A0A2W4D0W4</accession>
<dbReference type="PANTHER" id="PTHR11579">
    <property type="entry name" value="PROTEIN-L-ISOASPARTATE O-METHYLTRANSFERASE"/>
    <property type="match status" value="1"/>
</dbReference>
<keyword evidence="5" id="KW-1185">Reference proteome</keyword>
<evidence type="ECO:0000313" key="4">
    <source>
        <dbReference type="EMBL" id="PZM11164.1"/>
    </source>
</evidence>